<dbReference type="InterPro" id="IPR022111">
    <property type="entry name" value="Rhodanese_C"/>
</dbReference>
<dbReference type="PANTHER" id="PTHR43268">
    <property type="entry name" value="THIOSULFATE SULFURTRANSFERASE/RHODANESE-LIKE DOMAIN-CONTAINING PROTEIN 2"/>
    <property type="match status" value="1"/>
</dbReference>
<feature type="domain" description="Rhodanese" evidence="2">
    <location>
        <begin position="270"/>
        <end position="370"/>
    </location>
</feature>
<proteinExistence type="predicted"/>
<keyword evidence="4" id="KW-1185">Reference proteome</keyword>
<organism evidence="3 4">
    <name type="scientific">Astrephomene gubernaculifera</name>
    <dbReference type="NCBI Taxonomy" id="47775"/>
    <lineage>
        <taxon>Eukaryota</taxon>
        <taxon>Viridiplantae</taxon>
        <taxon>Chlorophyta</taxon>
        <taxon>core chlorophytes</taxon>
        <taxon>Chlorophyceae</taxon>
        <taxon>CS clade</taxon>
        <taxon>Chlamydomonadales</taxon>
        <taxon>Astrephomenaceae</taxon>
        <taxon>Astrephomene</taxon>
    </lineage>
</organism>
<dbReference type="Gene3D" id="3.30.70.100">
    <property type="match status" value="1"/>
</dbReference>
<dbReference type="InterPro" id="IPR040503">
    <property type="entry name" value="TRHO_N"/>
</dbReference>
<evidence type="ECO:0000313" key="4">
    <source>
        <dbReference type="Proteomes" id="UP001054857"/>
    </source>
</evidence>
<reference evidence="3 4" key="1">
    <citation type="journal article" date="2021" name="Sci. Rep.">
        <title>Genome sequencing of the multicellular alga Astrephomene provides insights into convergent evolution of germ-soma differentiation.</title>
        <authorList>
            <person name="Yamashita S."/>
            <person name="Yamamoto K."/>
            <person name="Matsuzaki R."/>
            <person name="Suzuki S."/>
            <person name="Yamaguchi H."/>
            <person name="Hirooka S."/>
            <person name="Minakuchi Y."/>
            <person name="Miyagishima S."/>
            <person name="Kawachi M."/>
            <person name="Toyoda A."/>
            <person name="Nozaki H."/>
        </authorList>
    </citation>
    <scope>NUCLEOTIDE SEQUENCE [LARGE SCALE GENOMIC DNA]</scope>
    <source>
        <strain evidence="3 4">NIES-4017</strain>
    </source>
</reference>
<dbReference type="InterPro" id="IPR001763">
    <property type="entry name" value="Rhodanese-like_dom"/>
</dbReference>
<name>A0AAD3DZ61_9CHLO</name>
<dbReference type="PANTHER" id="PTHR43268:SF3">
    <property type="entry name" value="RHODANESE-LIKE DOMAIN-CONTAINING PROTEIN 7-RELATED"/>
    <property type="match status" value="1"/>
</dbReference>
<dbReference type="Proteomes" id="UP001054857">
    <property type="component" value="Unassembled WGS sequence"/>
</dbReference>
<dbReference type="SMART" id="SM00450">
    <property type="entry name" value="RHOD"/>
    <property type="match status" value="1"/>
</dbReference>
<evidence type="ECO:0000313" key="3">
    <source>
        <dbReference type="EMBL" id="GFR50715.1"/>
    </source>
</evidence>
<dbReference type="PROSITE" id="PS50206">
    <property type="entry name" value="RHODANESE_3"/>
    <property type="match status" value="1"/>
</dbReference>
<feature type="compositionally biased region" description="Basic and acidic residues" evidence="1">
    <location>
        <begin position="524"/>
        <end position="536"/>
    </location>
</feature>
<dbReference type="Gene3D" id="3.40.250.10">
    <property type="entry name" value="Rhodanese-like domain"/>
    <property type="match status" value="1"/>
</dbReference>
<evidence type="ECO:0000259" key="2">
    <source>
        <dbReference type="PROSITE" id="PS50206"/>
    </source>
</evidence>
<gene>
    <name evidence="3" type="ORF">Agub_g12972</name>
</gene>
<accession>A0AAD3DZ61</accession>
<sequence>MQRMTASLIGQIEKLVIPRRLQQTGAKLLASRELALSVHPCFPRTALSNYTMMLNAKLPQLGKGLPRTAAVPVVSVVFSSPLGHGSVQQPFVAAEWRCQQRRLLSRRTNFAQQALQDAQPDSPAAASVPAQLVPPTDPNAYCVLNFYHLTPIADPQAAVEEHRAYVERQGLDIRGRIYISSQGMNCQYGGTVADATAYVEWVKQQPGFEGLFYTVWPSEGHAYPKLRLKYKPNLISLAGGMEVMPITDPAARATPLPPNKWKEMVGQAKEKNDMVVLDLRNDYEWDAGHFVGADRPAEEVFAETPVGEGEQEVPQPLQGKDKDTTVLMYCTGGIRCDVYSTFLRKKGFNNLYTLEYGVQNYFRHEGGAHWNGSLFVFDARMAISPNTTESGALPAAVPCSLCGSEPELPHVNCANVDCNELFIACAACKSRLKGCCCEECMSAPRLLRPAKLEGGQYGSWGNYADRDEMGPIMAQGRSHEGRVARRTRRREALKERRLEFLEQKLARKQKERAEGEEAAAPEVSAEKKEEALVGAA</sequence>
<dbReference type="SUPFAM" id="SSF52821">
    <property type="entry name" value="Rhodanese/Cell cycle control phosphatase"/>
    <property type="match status" value="1"/>
</dbReference>
<comment type="caution">
    <text evidence="3">The sequence shown here is derived from an EMBL/GenBank/DDBJ whole genome shotgun (WGS) entry which is preliminary data.</text>
</comment>
<dbReference type="Pfam" id="PF00581">
    <property type="entry name" value="Rhodanese"/>
    <property type="match status" value="1"/>
</dbReference>
<dbReference type="Pfam" id="PF12368">
    <property type="entry name" value="Rhodanese_C"/>
    <property type="match status" value="1"/>
</dbReference>
<dbReference type="Pfam" id="PF17773">
    <property type="entry name" value="UPF0176_N"/>
    <property type="match status" value="1"/>
</dbReference>
<dbReference type="AlphaFoldDB" id="A0AAD3DZ61"/>
<dbReference type="InterPro" id="IPR020936">
    <property type="entry name" value="TrhO"/>
</dbReference>
<evidence type="ECO:0000256" key="1">
    <source>
        <dbReference type="SAM" id="MobiDB-lite"/>
    </source>
</evidence>
<protein>
    <recommendedName>
        <fullName evidence="2">Rhodanese domain-containing protein</fullName>
    </recommendedName>
</protein>
<dbReference type="EMBL" id="BMAR01000040">
    <property type="protein sequence ID" value="GFR50715.1"/>
    <property type="molecule type" value="Genomic_DNA"/>
</dbReference>
<dbReference type="InterPro" id="IPR036873">
    <property type="entry name" value="Rhodanese-like_dom_sf"/>
</dbReference>
<feature type="region of interest" description="Disordered" evidence="1">
    <location>
        <begin position="509"/>
        <end position="536"/>
    </location>
</feature>